<dbReference type="PANTHER" id="PTHR11596">
    <property type="entry name" value="ALKALINE PHOSPHATASE"/>
    <property type="match status" value="1"/>
</dbReference>
<dbReference type="PRINTS" id="PR00113">
    <property type="entry name" value="ALKPHPHTASE"/>
</dbReference>
<dbReference type="EMBL" id="JBHLXH010000002">
    <property type="protein sequence ID" value="MFC0223809.1"/>
    <property type="molecule type" value="Genomic_DNA"/>
</dbReference>
<gene>
    <name evidence="5" type="ORF">ACFFJG_15080</name>
</gene>
<keyword evidence="4" id="KW-0732">Signal</keyword>
<dbReference type="InterPro" id="IPR017850">
    <property type="entry name" value="Alkaline_phosphatase_core_sf"/>
</dbReference>
<evidence type="ECO:0000313" key="5">
    <source>
        <dbReference type="EMBL" id="MFC0223809.1"/>
    </source>
</evidence>
<dbReference type="InterPro" id="IPR001952">
    <property type="entry name" value="Alkaline_phosphatase"/>
</dbReference>
<proteinExistence type="inferred from homology"/>
<evidence type="ECO:0000256" key="3">
    <source>
        <dbReference type="SAM" id="MobiDB-lite"/>
    </source>
</evidence>
<dbReference type="SUPFAM" id="SSF53649">
    <property type="entry name" value="Alkaline phosphatase-like"/>
    <property type="match status" value="1"/>
</dbReference>
<comment type="similarity">
    <text evidence="2">Belongs to the alkaline phosphatase family.</text>
</comment>
<keyword evidence="1" id="KW-0597">Phosphoprotein</keyword>
<evidence type="ECO:0000256" key="4">
    <source>
        <dbReference type="SAM" id="SignalP"/>
    </source>
</evidence>
<evidence type="ECO:0000313" key="6">
    <source>
        <dbReference type="Proteomes" id="UP001589698"/>
    </source>
</evidence>
<dbReference type="PANTHER" id="PTHR11596:SF5">
    <property type="entry name" value="ALKALINE PHOSPHATASE"/>
    <property type="match status" value="1"/>
</dbReference>
<evidence type="ECO:0000256" key="2">
    <source>
        <dbReference type="RuleBase" id="RU003946"/>
    </source>
</evidence>
<protein>
    <submittedName>
        <fullName evidence="5">Alkaline phosphatase</fullName>
        <ecNumber evidence="5">3.1.3.1</ecNumber>
    </submittedName>
</protein>
<dbReference type="RefSeq" id="WP_378519605.1">
    <property type="nucleotide sequence ID" value="NZ_JBHLXH010000002.1"/>
</dbReference>
<sequence length="579" mass="59330">MKRLSLPVLAAGTAGVVALGVAAATAVPMGFSQDRSAELAQQINPAKPKSVILLIGDGMDDSMITAARNYSVGASGRLALDELPFSGAMTTYGLKVGAGPDYPIAYVSDSAPTASGWSTGKKTVDGRISQGPSSADTVPGVDYETVLERFQAAGKKVGDVSTAEITDATPAAAASHINARACQDPTAMTACPSAKKSAGGLGSIAEQLVDHKVDVLLGGGQNRYAKMLEDGSESVLSYAQTKKGYRSVTTASELAGISSLSGGPVLGLFSPSHMTRKYAPRVAVNGGTAETGPCVEQSRGTQPTLAAMTDKAITLLDNPNGFFLQVEGASVDKAEHERDICGAIGELEELDQAVKTALAYQRTHPDTLVIVTGDHAHSTQIVMDNYGGSATATVTTVDGDPMTVAYSSSYAGTPPQQATHTGAQIRVAAIGPQAANVTGVIDQTDLFGTMLGRTPSTLPTAPTATATATATVTVTASPTASPTTSPTPPATPAARPSIWLASPKKVARGAETWISVTVQDATEVTVRLKQGKDSTVKRLDADGGAIRLPGSLRKGALQLKVVATGDGGRRTLTRTIVVR</sequence>
<accession>A0ABV6E491</accession>
<keyword evidence="6" id="KW-1185">Reference proteome</keyword>
<feature type="chain" id="PRO_5047027261" evidence="4">
    <location>
        <begin position="24"/>
        <end position="579"/>
    </location>
</feature>
<reference evidence="5 6" key="1">
    <citation type="submission" date="2024-09" db="EMBL/GenBank/DDBJ databases">
        <authorList>
            <person name="Sun Q."/>
            <person name="Mori K."/>
        </authorList>
    </citation>
    <scope>NUCLEOTIDE SEQUENCE [LARGE SCALE GENOMIC DNA]</scope>
    <source>
        <strain evidence="5 6">CCM 8654</strain>
    </source>
</reference>
<feature type="signal peptide" evidence="4">
    <location>
        <begin position="1"/>
        <end position="23"/>
    </location>
</feature>
<evidence type="ECO:0000256" key="1">
    <source>
        <dbReference type="ARBA" id="ARBA00022553"/>
    </source>
</evidence>
<organism evidence="5 6">
    <name type="scientific">Nocardioides zeicaulis</name>
    <dbReference type="NCBI Taxonomy" id="1776857"/>
    <lineage>
        <taxon>Bacteria</taxon>
        <taxon>Bacillati</taxon>
        <taxon>Actinomycetota</taxon>
        <taxon>Actinomycetes</taxon>
        <taxon>Propionibacteriales</taxon>
        <taxon>Nocardioidaceae</taxon>
        <taxon>Nocardioides</taxon>
    </lineage>
</organism>
<dbReference type="Proteomes" id="UP001589698">
    <property type="component" value="Unassembled WGS sequence"/>
</dbReference>
<dbReference type="Gene3D" id="3.40.720.10">
    <property type="entry name" value="Alkaline Phosphatase, subunit A"/>
    <property type="match status" value="1"/>
</dbReference>
<dbReference type="EC" id="3.1.3.1" evidence="5"/>
<keyword evidence="5" id="KW-0378">Hydrolase</keyword>
<name>A0ABV6E491_9ACTN</name>
<dbReference type="Pfam" id="PF00245">
    <property type="entry name" value="Alk_phosphatase"/>
    <property type="match status" value="2"/>
</dbReference>
<dbReference type="GO" id="GO:0004035">
    <property type="term" value="F:alkaline phosphatase activity"/>
    <property type="evidence" value="ECO:0007669"/>
    <property type="project" value="UniProtKB-EC"/>
</dbReference>
<dbReference type="SMART" id="SM00098">
    <property type="entry name" value="alkPPc"/>
    <property type="match status" value="1"/>
</dbReference>
<feature type="region of interest" description="Disordered" evidence="3">
    <location>
        <begin position="116"/>
        <end position="139"/>
    </location>
</feature>
<comment type="caution">
    <text evidence="5">The sequence shown here is derived from an EMBL/GenBank/DDBJ whole genome shotgun (WGS) entry which is preliminary data.</text>
</comment>
<dbReference type="CDD" id="cd16012">
    <property type="entry name" value="ALP"/>
    <property type="match status" value="1"/>
</dbReference>